<dbReference type="OrthoDB" id="5292463at2"/>
<keyword evidence="3" id="KW-1185">Reference proteome</keyword>
<proteinExistence type="predicted"/>
<feature type="domain" description="SCP2" evidence="1">
    <location>
        <begin position="36"/>
        <end position="128"/>
    </location>
</feature>
<evidence type="ECO:0000259" key="1">
    <source>
        <dbReference type="Pfam" id="PF02036"/>
    </source>
</evidence>
<dbReference type="EMBL" id="FOEG01000001">
    <property type="protein sequence ID" value="SEO45614.1"/>
    <property type="molecule type" value="Genomic_DNA"/>
</dbReference>
<accession>A0A1H8PVA3</accession>
<dbReference type="InterPro" id="IPR036527">
    <property type="entry name" value="SCP2_sterol-bd_dom_sf"/>
</dbReference>
<gene>
    <name evidence="2" type="ORF">SAMN04488052_101167</name>
</gene>
<dbReference type="SUPFAM" id="SSF55718">
    <property type="entry name" value="SCP-like"/>
    <property type="match status" value="1"/>
</dbReference>
<dbReference type="Proteomes" id="UP000199657">
    <property type="component" value="Unassembled WGS sequence"/>
</dbReference>
<sequence>MRLVLPRPAHVLRPMQLMPAAALEIIVASLSTRVLRQQIADGALDLLSGRAIRIVIRDPDVSLRLTLRDGRIVPAPAGQDAAATVTAFAEDLVLVMAQRVDPDTLFFHRRLGVQGDTALGLAVKNVLDSVDPAELPTPVTALLQRAADHVPGDVAGASG</sequence>
<evidence type="ECO:0000313" key="3">
    <source>
        <dbReference type="Proteomes" id="UP000199657"/>
    </source>
</evidence>
<dbReference type="Gene3D" id="3.30.1050.10">
    <property type="entry name" value="SCP2 sterol-binding domain"/>
    <property type="match status" value="1"/>
</dbReference>
<protein>
    <submittedName>
        <fullName evidence="2">Predicted lipid carrier protein YhbT, contains SCP2 domain</fullName>
    </submittedName>
</protein>
<organism evidence="2 3">
    <name type="scientific">Aquisalimonas asiatica</name>
    <dbReference type="NCBI Taxonomy" id="406100"/>
    <lineage>
        <taxon>Bacteria</taxon>
        <taxon>Pseudomonadati</taxon>
        <taxon>Pseudomonadota</taxon>
        <taxon>Gammaproteobacteria</taxon>
        <taxon>Chromatiales</taxon>
        <taxon>Ectothiorhodospiraceae</taxon>
        <taxon>Aquisalimonas</taxon>
    </lineage>
</organism>
<name>A0A1H8PVA3_9GAMM</name>
<dbReference type="Pfam" id="PF02036">
    <property type="entry name" value="SCP2"/>
    <property type="match status" value="1"/>
</dbReference>
<dbReference type="InterPro" id="IPR003033">
    <property type="entry name" value="SCP2_sterol-bd_dom"/>
</dbReference>
<dbReference type="STRING" id="406100.SAMN04488052_101167"/>
<dbReference type="AlphaFoldDB" id="A0A1H8PVA3"/>
<evidence type="ECO:0000313" key="2">
    <source>
        <dbReference type="EMBL" id="SEO45614.1"/>
    </source>
</evidence>
<reference evidence="2 3" key="1">
    <citation type="submission" date="2016-10" db="EMBL/GenBank/DDBJ databases">
        <authorList>
            <person name="de Groot N.N."/>
        </authorList>
    </citation>
    <scope>NUCLEOTIDE SEQUENCE [LARGE SCALE GENOMIC DNA]</scope>
    <source>
        <strain evidence="2 3">CGMCC 1.6291</strain>
    </source>
</reference>